<keyword evidence="3" id="KW-0998">Cell outer membrane</keyword>
<dbReference type="CDD" id="cd07185">
    <property type="entry name" value="OmpA_C-like"/>
    <property type="match status" value="1"/>
</dbReference>
<proteinExistence type="predicted"/>
<gene>
    <name evidence="8" type="ORF">I2H31_01795</name>
</gene>
<organism evidence="8 9">
    <name type="scientific">Hymenobacter ruricola</name>
    <dbReference type="NCBI Taxonomy" id="2791023"/>
    <lineage>
        <taxon>Bacteria</taxon>
        <taxon>Pseudomonadati</taxon>
        <taxon>Bacteroidota</taxon>
        <taxon>Cytophagia</taxon>
        <taxon>Cytophagales</taxon>
        <taxon>Hymenobacteraceae</taxon>
        <taxon>Hymenobacter</taxon>
    </lineage>
</organism>
<evidence type="ECO:0000256" key="2">
    <source>
        <dbReference type="ARBA" id="ARBA00023136"/>
    </source>
</evidence>
<dbReference type="InterPro" id="IPR050330">
    <property type="entry name" value="Bact_OuterMem_StrucFunc"/>
</dbReference>
<dbReference type="EMBL" id="JADQDM010000001">
    <property type="protein sequence ID" value="MBF9219823.1"/>
    <property type="molecule type" value="Genomic_DNA"/>
</dbReference>
<evidence type="ECO:0000256" key="3">
    <source>
        <dbReference type="ARBA" id="ARBA00023237"/>
    </source>
</evidence>
<name>A0ABS0HZD3_9BACT</name>
<evidence type="ECO:0000256" key="4">
    <source>
        <dbReference type="PROSITE-ProRule" id="PRU00473"/>
    </source>
</evidence>
<dbReference type="PRINTS" id="PR01021">
    <property type="entry name" value="OMPADOMAIN"/>
</dbReference>
<dbReference type="Gene3D" id="3.30.1330.60">
    <property type="entry name" value="OmpA-like domain"/>
    <property type="match status" value="1"/>
</dbReference>
<evidence type="ECO:0000256" key="5">
    <source>
        <dbReference type="SAM" id="MobiDB-lite"/>
    </source>
</evidence>
<dbReference type="PANTHER" id="PTHR30329:SF21">
    <property type="entry name" value="LIPOPROTEIN YIAD-RELATED"/>
    <property type="match status" value="1"/>
</dbReference>
<evidence type="ECO:0000259" key="7">
    <source>
        <dbReference type="PROSITE" id="PS51123"/>
    </source>
</evidence>
<dbReference type="PANTHER" id="PTHR30329">
    <property type="entry name" value="STATOR ELEMENT OF FLAGELLAR MOTOR COMPLEX"/>
    <property type="match status" value="1"/>
</dbReference>
<evidence type="ECO:0000256" key="6">
    <source>
        <dbReference type="SAM" id="SignalP"/>
    </source>
</evidence>
<evidence type="ECO:0000313" key="8">
    <source>
        <dbReference type="EMBL" id="MBF9219823.1"/>
    </source>
</evidence>
<dbReference type="PROSITE" id="PS51123">
    <property type="entry name" value="OMPA_2"/>
    <property type="match status" value="1"/>
</dbReference>
<dbReference type="Proteomes" id="UP000618931">
    <property type="component" value="Unassembled WGS sequence"/>
</dbReference>
<protein>
    <submittedName>
        <fullName evidence="8">OmpA family protein</fullName>
    </submittedName>
</protein>
<keyword evidence="6" id="KW-0732">Signal</keyword>
<accession>A0ABS0HZD3</accession>
<comment type="subcellular location">
    <subcellularLocation>
        <location evidence="1">Cell outer membrane</location>
    </subcellularLocation>
</comment>
<dbReference type="InterPro" id="IPR036737">
    <property type="entry name" value="OmpA-like_sf"/>
</dbReference>
<feature type="signal peptide" evidence="6">
    <location>
        <begin position="1"/>
        <end position="21"/>
    </location>
</feature>
<feature type="region of interest" description="Disordered" evidence="5">
    <location>
        <begin position="50"/>
        <end position="89"/>
    </location>
</feature>
<dbReference type="InterPro" id="IPR006664">
    <property type="entry name" value="OMP_bac"/>
</dbReference>
<evidence type="ECO:0000256" key="1">
    <source>
        <dbReference type="ARBA" id="ARBA00004442"/>
    </source>
</evidence>
<dbReference type="Pfam" id="PF00691">
    <property type="entry name" value="OmpA"/>
    <property type="match status" value="1"/>
</dbReference>
<comment type="caution">
    <text evidence="8">The sequence shown here is derived from an EMBL/GenBank/DDBJ whole genome shotgun (WGS) entry which is preliminary data.</text>
</comment>
<feature type="domain" description="OmpA-like" evidence="7">
    <location>
        <begin position="292"/>
        <end position="406"/>
    </location>
</feature>
<dbReference type="InterPro" id="IPR006665">
    <property type="entry name" value="OmpA-like"/>
</dbReference>
<reference evidence="8 9" key="1">
    <citation type="submission" date="2020-11" db="EMBL/GenBank/DDBJ databases">
        <authorList>
            <person name="Kim M.K."/>
        </authorList>
    </citation>
    <scope>NUCLEOTIDE SEQUENCE [LARGE SCALE GENOMIC DNA]</scope>
    <source>
        <strain evidence="8 9">BT662</strain>
    </source>
</reference>
<keyword evidence="9" id="KW-1185">Reference proteome</keyword>
<keyword evidence="2 4" id="KW-0472">Membrane</keyword>
<feature type="compositionally biased region" description="Low complexity" evidence="5">
    <location>
        <begin position="58"/>
        <end position="87"/>
    </location>
</feature>
<feature type="chain" id="PRO_5047131449" evidence="6">
    <location>
        <begin position="22"/>
        <end position="406"/>
    </location>
</feature>
<sequence>MKFLLASLLGLGLLAAPAAHAQFRLPNLGHRLESAVSNRLSQRTDQAINQGLDQTERTATAAAKSSAGKPADPAAAPAPASADAPAAENGRATTRYDFVPGAQVLFEDRLTNEKVGEFPSRWDLGKGSAEVATANGQTVIRLDNNANINPLFKQASYLPAVFTLEMDVFLGPDDRCRLWLWDERQGHQPGNGTLDWLDVSQREISIPNQHLGLALTGAPAVRAGRWCHLALAFNQRSLKAYLDQNRLLNVPNVSGRPTALTIGARQASRSTTPVLLRNVRLAAGGTDLYARLAAEGRLVTHDILFDPGQAVIKPASQPALRQFIDLLQSQPTLRFRIEGHTDADGEAGANLRLSQARAEAVRAAFLQAGIAPDRLSTLGMGETKPLDASHTASAKAQNRRVEFVKL</sequence>
<dbReference type="SUPFAM" id="SSF103088">
    <property type="entry name" value="OmpA-like"/>
    <property type="match status" value="1"/>
</dbReference>
<evidence type="ECO:0000313" key="9">
    <source>
        <dbReference type="Proteomes" id="UP000618931"/>
    </source>
</evidence>
<dbReference type="RefSeq" id="WP_196291289.1">
    <property type="nucleotide sequence ID" value="NZ_JADQDM010000001.1"/>
</dbReference>